<feature type="transmembrane region" description="Helical" evidence="2">
    <location>
        <begin position="112"/>
        <end position="132"/>
    </location>
</feature>
<feature type="transmembrane region" description="Helical" evidence="2">
    <location>
        <begin position="635"/>
        <end position="659"/>
    </location>
</feature>
<feature type="transmembrane region" description="Helical" evidence="2">
    <location>
        <begin position="61"/>
        <end position="83"/>
    </location>
</feature>
<evidence type="ECO:0000313" key="5">
    <source>
        <dbReference type="Proteomes" id="UP001149165"/>
    </source>
</evidence>
<evidence type="ECO:0000259" key="3">
    <source>
        <dbReference type="Pfam" id="PF20163"/>
    </source>
</evidence>
<organism evidence="4 5">
    <name type="scientific">Penicillium angulare</name>
    <dbReference type="NCBI Taxonomy" id="116970"/>
    <lineage>
        <taxon>Eukaryota</taxon>
        <taxon>Fungi</taxon>
        <taxon>Dikarya</taxon>
        <taxon>Ascomycota</taxon>
        <taxon>Pezizomycotina</taxon>
        <taxon>Eurotiomycetes</taxon>
        <taxon>Eurotiomycetidae</taxon>
        <taxon>Eurotiales</taxon>
        <taxon>Aspergillaceae</taxon>
        <taxon>Penicillium</taxon>
    </lineage>
</organism>
<dbReference type="OrthoDB" id="5429634at2759"/>
<dbReference type="Pfam" id="PF20163">
    <property type="entry name" value="DUF6536"/>
    <property type="match status" value="1"/>
</dbReference>
<dbReference type="InterPro" id="IPR046623">
    <property type="entry name" value="DUF6536"/>
</dbReference>
<comment type="caution">
    <text evidence="4">The sequence shown here is derived from an EMBL/GenBank/DDBJ whole genome shotgun (WGS) entry which is preliminary data.</text>
</comment>
<dbReference type="PANTHER" id="PTHR35395:SF1">
    <property type="entry name" value="DUF6536 DOMAIN-CONTAINING PROTEIN"/>
    <property type="match status" value="1"/>
</dbReference>
<dbReference type="PANTHER" id="PTHR35395">
    <property type="entry name" value="DUF6536 DOMAIN-CONTAINING PROTEIN"/>
    <property type="match status" value="1"/>
</dbReference>
<feature type="transmembrane region" description="Helical" evidence="2">
    <location>
        <begin position="591"/>
        <end position="615"/>
    </location>
</feature>
<accession>A0A9W9KQ21</accession>
<protein>
    <recommendedName>
        <fullName evidence="3">DUF6536 domain-containing protein</fullName>
    </recommendedName>
</protein>
<proteinExistence type="predicted"/>
<keyword evidence="2" id="KW-0472">Membrane</keyword>
<reference evidence="4" key="2">
    <citation type="journal article" date="2023" name="IMA Fungus">
        <title>Comparative genomic study of the Penicillium genus elucidates a diverse pangenome and 15 lateral gene transfer events.</title>
        <authorList>
            <person name="Petersen C."/>
            <person name="Sorensen T."/>
            <person name="Nielsen M.R."/>
            <person name="Sondergaard T.E."/>
            <person name="Sorensen J.L."/>
            <person name="Fitzpatrick D.A."/>
            <person name="Frisvad J.C."/>
            <person name="Nielsen K.L."/>
        </authorList>
    </citation>
    <scope>NUCLEOTIDE SEQUENCE</scope>
    <source>
        <strain evidence="4">IBT 30069</strain>
    </source>
</reference>
<feature type="domain" description="DUF6536" evidence="3">
    <location>
        <begin position="59"/>
        <end position="205"/>
    </location>
</feature>
<name>A0A9W9KQ21_9EURO</name>
<sequence length="747" mass="83820">MELRRIERLSSASSNPLLRPGCEENIDIQPCQTPTSAKEIQNDREKSMPQFKSNRFHGWRFTLFLAFIAGLIVLFFNVGFLLYCFTHRENGQHLNTTLFEGDCNKSHSMDTWFHLAINVLSTALLSASNFGMQCLAAPNRRDIEEAHRNDRWLDIGVPSIRNLFRVSGVRSFLWLFLAFSSLPFHLMYNSAVYSTTSAFAYDIFAGPGALGEKHEPNLNLTLYSNNTSDIVPRLTSSFLELFHSAQHEYLHHLENQACIDAFAVSYQETYSRLLVVTNDFEQNKDTYAYINTNIVYHPASNLLKGRVTPYNWLCGTDSAYSSKICKISAYGSGYATWHRPPGNWIVTVAGQSDNQYTIKYCLAEKAKQHCKLKYSFPLVMIVIAFNLVKTIILLFVWIEIQNAPILTIGDAIASFLRYPDSNSQGSCLISKEVVKSRLQYTPSAITSESNRRPKAFDSSRARWRMAASSSRWMFGILFGGLAVVTCIVLLVFGVRKQSGFNPWKQDFGSVESRALIYATGWPSSLIGNVLIANFPQLVFSPIYFSFNSILSSMTLAAEWSSYANERKGLRVSSNPQNAQRSNYFLSIPYRYGIPLMIVSALLHWLISQSIFLVGVETWGSDGKRDKESDIMTCGWFSTGILSTIIVGSGFLLGISGLSLRRFKSGMPIAGSCSLAIAAACHPRFDPNLQHENGARERNTDVESEDEDEDMALLPVQWGAVIVNGPLGHCSFTSRHVDTPRTKGILYQ</sequence>
<dbReference type="AlphaFoldDB" id="A0A9W9KQ21"/>
<feature type="transmembrane region" description="Helical" evidence="2">
    <location>
        <begin position="472"/>
        <end position="494"/>
    </location>
</feature>
<feature type="region of interest" description="Disordered" evidence="1">
    <location>
        <begin position="687"/>
        <end position="707"/>
    </location>
</feature>
<feature type="transmembrane region" description="Helical" evidence="2">
    <location>
        <begin position="374"/>
        <end position="398"/>
    </location>
</feature>
<evidence type="ECO:0000256" key="2">
    <source>
        <dbReference type="SAM" id="Phobius"/>
    </source>
</evidence>
<keyword evidence="5" id="KW-1185">Reference proteome</keyword>
<feature type="transmembrane region" description="Helical" evidence="2">
    <location>
        <begin position="514"/>
        <end position="534"/>
    </location>
</feature>
<reference evidence="4" key="1">
    <citation type="submission" date="2022-11" db="EMBL/GenBank/DDBJ databases">
        <authorList>
            <person name="Petersen C."/>
        </authorList>
    </citation>
    <scope>NUCLEOTIDE SEQUENCE</scope>
    <source>
        <strain evidence="4">IBT 30069</strain>
    </source>
</reference>
<evidence type="ECO:0000256" key="1">
    <source>
        <dbReference type="SAM" id="MobiDB-lite"/>
    </source>
</evidence>
<keyword evidence="2" id="KW-1133">Transmembrane helix</keyword>
<dbReference type="EMBL" id="JAPQKH010000002">
    <property type="protein sequence ID" value="KAJ5113732.1"/>
    <property type="molecule type" value="Genomic_DNA"/>
</dbReference>
<dbReference type="Proteomes" id="UP001149165">
    <property type="component" value="Unassembled WGS sequence"/>
</dbReference>
<gene>
    <name evidence="4" type="ORF">N7456_002266</name>
</gene>
<evidence type="ECO:0000313" key="4">
    <source>
        <dbReference type="EMBL" id="KAJ5113732.1"/>
    </source>
</evidence>
<keyword evidence="2" id="KW-0812">Transmembrane</keyword>